<dbReference type="EMBL" id="JARQWQ010000025">
    <property type="protein sequence ID" value="KAK2563419.1"/>
    <property type="molecule type" value="Genomic_DNA"/>
</dbReference>
<organism evidence="3 4">
    <name type="scientific">Acropora cervicornis</name>
    <name type="common">Staghorn coral</name>
    <dbReference type="NCBI Taxonomy" id="6130"/>
    <lineage>
        <taxon>Eukaryota</taxon>
        <taxon>Metazoa</taxon>
        <taxon>Cnidaria</taxon>
        <taxon>Anthozoa</taxon>
        <taxon>Hexacorallia</taxon>
        <taxon>Scleractinia</taxon>
        <taxon>Astrocoeniina</taxon>
        <taxon>Acroporidae</taxon>
        <taxon>Acropora</taxon>
    </lineage>
</organism>
<dbReference type="PANTHER" id="PTHR10696:SF21">
    <property type="entry name" value="TAUD_TFDA-LIKE DOMAIN-CONTAINING PROTEIN"/>
    <property type="match status" value="1"/>
</dbReference>
<dbReference type="Proteomes" id="UP001249851">
    <property type="component" value="Unassembled WGS sequence"/>
</dbReference>
<evidence type="ECO:0000313" key="3">
    <source>
        <dbReference type="EMBL" id="KAK2563419.1"/>
    </source>
</evidence>
<evidence type="ECO:0000256" key="1">
    <source>
        <dbReference type="ARBA" id="ARBA00023002"/>
    </source>
</evidence>
<gene>
    <name evidence="3" type="ORF">P5673_013119</name>
</gene>
<dbReference type="Gene3D" id="3.60.130.10">
    <property type="entry name" value="Clavaminate synthase-like"/>
    <property type="match status" value="1"/>
</dbReference>
<dbReference type="SUPFAM" id="SSF51197">
    <property type="entry name" value="Clavaminate synthase-like"/>
    <property type="match status" value="1"/>
</dbReference>
<reference evidence="3" key="1">
    <citation type="journal article" date="2023" name="G3 (Bethesda)">
        <title>Whole genome assembly and annotation of the endangered Caribbean coral Acropora cervicornis.</title>
        <authorList>
            <person name="Selwyn J.D."/>
            <person name="Vollmer S.V."/>
        </authorList>
    </citation>
    <scope>NUCLEOTIDE SEQUENCE</scope>
    <source>
        <strain evidence="3">K2</strain>
    </source>
</reference>
<sequence>MKLRHLQQLRRTVSRIRAFISDTSRNTQLSLGGNIRSSSTQASIQSLSFEPLPREDLVPRVMSRLKGRPFMQGSQGEGCPEYLAEPKESLPHGVLVHNPNQASLEELTIKCMEYVEDNITSTPAILFRNLPVQTAQDFSTIAKAIPWKGLEYKGAPNFRNKADKEAGTYTANDDPCHFSIAPHNELSYTNAYPSKIMFFCVQEPGDGCGGETPLLRNSELLSKLDPEVVRKFEEKQVRYVRYFPDKKNKEYLNWQHVYQTDDRRAVESQARAQGSNITWDPSGDLYVWQNRPACIYHPKTGIKTWFNQIVNGNASYYRMLPVLAEVPDNQLPTDTCYGDGSPIEPAVLQHVAACKWSCAVGFKWKKGDLLVLDNLAVMHGRVGFKGDRQILVYMTE</sequence>
<reference evidence="3" key="2">
    <citation type="journal article" date="2023" name="Science">
        <title>Genomic signatures of disease resistance in endangered staghorn corals.</title>
        <authorList>
            <person name="Vollmer S.V."/>
            <person name="Selwyn J.D."/>
            <person name="Despard B.A."/>
            <person name="Roesel C.L."/>
        </authorList>
    </citation>
    <scope>NUCLEOTIDE SEQUENCE</scope>
    <source>
        <strain evidence="3">K2</strain>
    </source>
</reference>
<name>A0AAD9V6X7_ACRCE</name>
<accession>A0AAD9V6X7</accession>
<evidence type="ECO:0000313" key="4">
    <source>
        <dbReference type="Proteomes" id="UP001249851"/>
    </source>
</evidence>
<dbReference type="InterPro" id="IPR050411">
    <property type="entry name" value="AlphaKG_dependent_hydroxylases"/>
</dbReference>
<dbReference type="PANTHER" id="PTHR10696">
    <property type="entry name" value="GAMMA-BUTYROBETAINE HYDROXYLASE-RELATED"/>
    <property type="match status" value="1"/>
</dbReference>
<evidence type="ECO:0000259" key="2">
    <source>
        <dbReference type="Pfam" id="PF02668"/>
    </source>
</evidence>
<dbReference type="AlphaFoldDB" id="A0AAD9V6X7"/>
<proteinExistence type="predicted"/>
<comment type="caution">
    <text evidence="3">The sequence shown here is derived from an EMBL/GenBank/DDBJ whole genome shotgun (WGS) entry which is preliminary data.</text>
</comment>
<dbReference type="InterPro" id="IPR042098">
    <property type="entry name" value="TauD-like_sf"/>
</dbReference>
<dbReference type="InterPro" id="IPR003819">
    <property type="entry name" value="TauD/TfdA-like"/>
</dbReference>
<keyword evidence="4" id="KW-1185">Reference proteome</keyword>
<dbReference type="GO" id="GO:0016491">
    <property type="term" value="F:oxidoreductase activity"/>
    <property type="evidence" value="ECO:0007669"/>
    <property type="project" value="UniProtKB-KW"/>
</dbReference>
<keyword evidence="1" id="KW-0560">Oxidoreductase</keyword>
<protein>
    <submittedName>
        <fullName evidence="3">Dapdiamide synthesis protein DdaC</fullName>
    </submittedName>
</protein>
<dbReference type="Pfam" id="PF02668">
    <property type="entry name" value="TauD"/>
    <property type="match status" value="1"/>
</dbReference>
<feature type="domain" description="TauD/TfdA-like" evidence="2">
    <location>
        <begin position="119"/>
        <end position="391"/>
    </location>
</feature>